<feature type="transmembrane region" description="Helical" evidence="10">
    <location>
        <begin position="244"/>
        <end position="268"/>
    </location>
</feature>
<keyword evidence="10" id="KW-0812">Transmembrane</keyword>
<comment type="catalytic activity">
    <reaction evidence="1">
        <text>ATP + protein L-histidine = ADP + protein N-phospho-L-histidine.</text>
        <dbReference type="EC" id="2.7.13.3"/>
    </reaction>
</comment>
<proteinExistence type="predicted"/>
<dbReference type="SMART" id="SM00387">
    <property type="entry name" value="HATPase_c"/>
    <property type="match status" value="1"/>
</dbReference>
<evidence type="ECO:0000256" key="1">
    <source>
        <dbReference type="ARBA" id="ARBA00000085"/>
    </source>
</evidence>
<dbReference type="GO" id="GO:0016301">
    <property type="term" value="F:kinase activity"/>
    <property type="evidence" value="ECO:0007669"/>
    <property type="project" value="UniProtKB-KW"/>
</dbReference>
<feature type="signal peptide" evidence="11">
    <location>
        <begin position="1"/>
        <end position="25"/>
    </location>
</feature>
<dbReference type="InterPro" id="IPR005467">
    <property type="entry name" value="His_kinase_dom"/>
</dbReference>
<dbReference type="InterPro" id="IPR050980">
    <property type="entry name" value="2C_sensor_his_kinase"/>
</dbReference>
<evidence type="ECO:0000256" key="11">
    <source>
        <dbReference type="SAM" id="SignalP"/>
    </source>
</evidence>
<dbReference type="InterPro" id="IPR036890">
    <property type="entry name" value="HATPase_C_sf"/>
</dbReference>
<dbReference type="RefSeq" id="WP_249706296.1">
    <property type="nucleotide sequence ID" value="NZ_JAMFMB010000001.1"/>
</dbReference>
<dbReference type="SMART" id="SM00388">
    <property type="entry name" value="HisKA"/>
    <property type="match status" value="1"/>
</dbReference>
<dbReference type="EC" id="2.7.13.3" evidence="3"/>
<reference evidence="13" key="1">
    <citation type="submission" date="2022-05" db="EMBL/GenBank/DDBJ databases">
        <authorList>
            <person name="Park J.-S."/>
        </authorList>
    </citation>
    <scope>NUCLEOTIDE SEQUENCE</scope>
    <source>
        <strain evidence="13">2012CJ41-6</strain>
    </source>
</reference>
<comment type="caution">
    <text evidence="13">The sequence shown here is derived from an EMBL/GenBank/DDBJ whole genome shotgun (WGS) entry which is preliminary data.</text>
</comment>
<dbReference type="Gene3D" id="1.10.287.130">
    <property type="match status" value="1"/>
</dbReference>
<evidence type="ECO:0000256" key="4">
    <source>
        <dbReference type="ARBA" id="ARBA00022475"/>
    </source>
</evidence>
<evidence type="ECO:0000256" key="2">
    <source>
        <dbReference type="ARBA" id="ARBA00004651"/>
    </source>
</evidence>
<dbReference type="InterPro" id="IPR003661">
    <property type="entry name" value="HisK_dim/P_dom"/>
</dbReference>
<protein>
    <recommendedName>
        <fullName evidence="3">histidine kinase</fullName>
        <ecNumber evidence="3">2.7.13.3</ecNumber>
    </recommendedName>
</protein>
<evidence type="ECO:0000256" key="7">
    <source>
        <dbReference type="ARBA" id="ARBA00022777"/>
    </source>
</evidence>
<keyword evidence="6" id="KW-0808">Transferase</keyword>
<organism evidence="13 14">
    <name type="scientific">Ruegeria spongiae</name>
    <dbReference type="NCBI Taxonomy" id="2942209"/>
    <lineage>
        <taxon>Bacteria</taxon>
        <taxon>Pseudomonadati</taxon>
        <taxon>Pseudomonadota</taxon>
        <taxon>Alphaproteobacteria</taxon>
        <taxon>Rhodobacterales</taxon>
        <taxon>Roseobacteraceae</taxon>
        <taxon>Ruegeria</taxon>
    </lineage>
</organism>
<evidence type="ECO:0000313" key="14">
    <source>
        <dbReference type="Proteomes" id="UP001203880"/>
    </source>
</evidence>
<evidence type="ECO:0000259" key="12">
    <source>
        <dbReference type="PROSITE" id="PS50109"/>
    </source>
</evidence>
<dbReference type="Gene3D" id="3.30.565.10">
    <property type="entry name" value="Histidine kinase-like ATPase, C-terminal domain"/>
    <property type="match status" value="1"/>
</dbReference>
<keyword evidence="4" id="KW-1003">Cell membrane</keyword>
<dbReference type="PANTHER" id="PTHR44936">
    <property type="entry name" value="SENSOR PROTEIN CREC"/>
    <property type="match status" value="1"/>
</dbReference>
<feature type="chain" id="PRO_5046231183" description="histidine kinase" evidence="11">
    <location>
        <begin position="26"/>
        <end position="643"/>
    </location>
</feature>
<dbReference type="InterPro" id="IPR003594">
    <property type="entry name" value="HATPase_dom"/>
</dbReference>
<dbReference type="PROSITE" id="PS50109">
    <property type="entry name" value="HIS_KIN"/>
    <property type="match status" value="1"/>
</dbReference>
<feature type="transmembrane region" description="Helical" evidence="10">
    <location>
        <begin position="275"/>
        <end position="294"/>
    </location>
</feature>
<feature type="transmembrane region" description="Helical" evidence="10">
    <location>
        <begin position="300"/>
        <end position="319"/>
    </location>
</feature>
<evidence type="ECO:0000256" key="10">
    <source>
        <dbReference type="SAM" id="Phobius"/>
    </source>
</evidence>
<dbReference type="SUPFAM" id="SSF55874">
    <property type="entry name" value="ATPase domain of HSP90 chaperone/DNA topoisomerase II/histidine kinase"/>
    <property type="match status" value="1"/>
</dbReference>
<feature type="transmembrane region" description="Helical" evidence="10">
    <location>
        <begin position="187"/>
        <end position="207"/>
    </location>
</feature>
<dbReference type="PANTHER" id="PTHR44936:SF9">
    <property type="entry name" value="SENSOR PROTEIN CREC"/>
    <property type="match status" value="1"/>
</dbReference>
<keyword evidence="10" id="KW-0472">Membrane</keyword>
<dbReference type="InterPro" id="IPR004358">
    <property type="entry name" value="Sig_transdc_His_kin-like_C"/>
</dbReference>
<keyword evidence="8" id="KW-0902">Two-component regulatory system</keyword>
<keyword evidence="7 13" id="KW-0418">Kinase</keyword>
<dbReference type="InterPro" id="IPR036097">
    <property type="entry name" value="HisK_dim/P_sf"/>
</dbReference>
<evidence type="ECO:0000256" key="9">
    <source>
        <dbReference type="ARBA" id="ARBA00023026"/>
    </source>
</evidence>
<gene>
    <name evidence="13" type="ORF">M3P21_01775</name>
</gene>
<keyword evidence="11" id="KW-0732">Signal</keyword>
<evidence type="ECO:0000256" key="8">
    <source>
        <dbReference type="ARBA" id="ARBA00023012"/>
    </source>
</evidence>
<keyword evidence="5" id="KW-0597">Phosphoprotein</keyword>
<keyword evidence="9" id="KW-0843">Virulence</keyword>
<dbReference type="CDD" id="cd00075">
    <property type="entry name" value="HATPase"/>
    <property type="match status" value="1"/>
</dbReference>
<dbReference type="Proteomes" id="UP001203880">
    <property type="component" value="Unassembled WGS sequence"/>
</dbReference>
<accession>A0ABT0PXB8</accession>
<dbReference type="PRINTS" id="PR00344">
    <property type="entry name" value="BCTRLSENSOR"/>
</dbReference>
<comment type="subcellular location">
    <subcellularLocation>
        <location evidence="2">Cell membrane</location>
        <topology evidence="2">Multi-pass membrane protein</topology>
    </subcellularLocation>
</comment>
<keyword evidence="10" id="KW-1133">Transmembrane helix</keyword>
<dbReference type="CDD" id="cd00082">
    <property type="entry name" value="HisKA"/>
    <property type="match status" value="1"/>
</dbReference>
<sequence length="643" mass="68952">MRPSPNIATGLIALLLSIWAAASTALDLESDAAVIDLVPHMVFAHGTAAEPDAMLAAYRAGQFAHDVPLKRFEGDHAAELWGAVEITSPTEIFRRVVVGVPMIGEVDVYAYGEGPADHILSYSMFRHFQTDQHAGARLQSRSLNLPAGATQTLLVHFKFGPVQTLDLSLESEAYLARSITREVAVQAAFYAFALAAICVFLTFFAALRDGMSLLYALLFLTGLAFLAYMDGLLFRLLYPNTPQIQSALGFFLFLAISGFGFILAGIGFRHSAAFLAARLCWGLAGASVAVYVFSLLAPGPIAAVLANTLLIGMCVAVALGTRLPPGKATLSRRLARGLSLAVLGGVLILLAPLIVPAIPALFGLLATSKLLYLVLILGGLTNLTAQILAVRQAQDEAQQAEMAALTREAKLSRELAGSEKNYAKAQALAAQRQRTLATAAHDIRQPVQSLRLRLDSLAGTVSQDTEERLREALDYLDSLTSNYMENGSLDADAEDDPPVDEIYDVSMILESVQRMFTPEAARKGLELRIVETAQRTNLPAAPLMRIVCNLVVNAIKHSQQGGLVLGLRRRAGGIWLCVADTGPGFTPEEFERYKNHGAKTEGSDGHGFGLAVCAQLAEELGISLIADSVPGRGTLFYLRLPAI</sequence>
<feature type="transmembrane region" description="Helical" evidence="10">
    <location>
        <begin position="340"/>
        <end position="364"/>
    </location>
</feature>
<keyword evidence="14" id="KW-1185">Reference proteome</keyword>
<feature type="transmembrane region" description="Helical" evidence="10">
    <location>
        <begin position="214"/>
        <end position="238"/>
    </location>
</feature>
<evidence type="ECO:0000256" key="3">
    <source>
        <dbReference type="ARBA" id="ARBA00012438"/>
    </source>
</evidence>
<evidence type="ECO:0000256" key="6">
    <source>
        <dbReference type="ARBA" id="ARBA00022679"/>
    </source>
</evidence>
<evidence type="ECO:0000256" key="5">
    <source>
        <dbReference type="ARBA" id="ARBA00022553"/>
    </source>
</evidence>
<dbReference type="EMBL" id="JAMFMB010000001">
    <property type="protein sequence ID" value="MCL6282245.1"/>
    <property type="molecule type" value="Genomic_DNA"/>
</dbReference>
<evidence type="ECO:0000313" key="13">
    <source>
        <dbReference type="EMBL" id="MCL6282245.1"/>
    </source>
</evidence>
<name>A0ABT0PXB8_9RHOB</name>
<dbReference type="Pfam" id="PF02518">
    <property type="entry name" value="HATPase_c"/>
    <property type="match status" value="1"/>
</dbReference>
<feature type="domain" description="Histidine kinase" evidence="12">
    <location>
        <begin position="438"/>
        <end position="643"/>
    </location>
</feature>
<dbReference type="SUPFAM" id="SSF47384">
    <property type="entry name" value="Homodimeric domain of signal transducing histidine kinase"/>
    <property type="match status" value="1"/>
</dbReference>